<dbReference type="EMBL" id="JAUYVH010000027">
    <property type="protein sequence ID" value="MDQ9172439.1"/>
    <property type="molecule type" value="Genomic_DNA"/>
</dbReference>
<feature type="domain" description="HTH merR-type" evidence="3">
    <location>
        <begin position="5"/>
        <end position="74"/>
    </location>
</feature>
<evidence type="ECO:0000313" key="4">
    <source>
        <dbReference type="EMBL" id="MDQ9172439.1"/>
    </source>
</evidence>
<name>A0ABU1BU56_9BURK</name>
<organism evidence="4 5">
    <name type="scientific">Keguizhuia sedimenti</name>
    <dbReference type="NCBI Taxonomy" id="3064264"/>
    <lineage>
        <taxon>Bacteria</taxon>
        <taxon>Pseudomonadati</taxon>
        <taxon>Pseudomonadota</taxon>
        <taxon>Betaproteobacteria</taxon>
        <taxon>Burkholderiales</taxon>
        <taxon>Oxalobacteraceae</taxon>
        <taxon>Keguizhuia</taxon>
    </lineage>
</organism>
<sequence>MAPQFMKIGEMAKRIGSPVETIRYYEREGLLPAPMRSEGNYRLYGSSHLERLQFIRHCRSLDMSLDEIRSLLAFRDSPEESCEVVNELLDKHIGHVAGRIRELQDLQKQLEALRNLCHTTQAARDCEIMQSLASTDDVVPTKLGTHGGGCH</sequence>
<feature type="coiled-coil region" evidence="2">
    <location>
        <begin position="96"/>
        <end position="123"/>
    </location>
</feature>
<dbReference type="InterPro" id="IPR009061">
    <property type="entry name" value="DNA-bd_dom_put_sf"/>
</dbReference>
<dbReference type="NCBIfam" id="TIGR02047">
    <property type="entry name" value="CadR-PbrR"/>
    <property type="match status" value="1"/>
</dbReference>
<dbReference type="Proteomes" id="UP001225596">
    <property type="component" value="Unassembled WGS sequence"/>
</dbReference>
<reference evidence="4 5" key="1">
    <citation type="submission" date="2023-08" db="EMBL/GenBank/DDBJ databases">
        <title>Oxalobacteraceae gen .nov., isolated from river sludge outside the plant.</title>
        <authorList>
            <person name="Zhao S.Y."/>
        </authorList>
    </citation>
    <scope>NUCLEOTIDE SEQUENCE [LARGE SCALE GENOMIC DNA]</scope>
    <source>
        <strain evidence="4 5">R-40</strain>
    </source>
</reference>
<dbReference type="SUPFAM" id="SSF46955">
    <property type="entry name" value="Putative DNA-binding domain"/>
    <property type="match status" value="1"/>
</dbReference>
<evidence type="ECO:0000259" key="3">
    <source>
        <dbReference type="PROSITE" id="PS50937"/>
    </source>
</evidence>
<dbReference type="SMART" id="SM00422">
    <property type="entry name" value="HTH_MERR"/>
    <property type="match status" value="1"/>
</dbReference>
<keyword evidence="1" id="KW-0238">DNA-binding</keyword>
<dbReference type="PANTHER" id="PTHR30204">
    <property type="entry name" value="REDOX-CYCLING DRUG-SENSING TRANSCRIPTIONAL ACTIVATOR SOXR"/>
    <property type="match status" value="1"/>
</dbReference>
<evidence type="ECO:0000313" key="5">
    <source>
        <dbReference type="Proteomes" id="UP001225596"/>
    </source>
</evidence>
<evidence type="ECO:0000256" key="1">
    <source>
        <dbReference type="ARBA" id="ARBA00023125"/>
    </source>
</evidence>
<proteinExistence type="predicted"/>
<protein>
    <submittedName>
        <fullName evidence="4">Cd(II)/Pb(II)-responsive transcriptional regulator</fullName>
    </submittedName>
</protein>
<gene>
    <name evidence="4" type="primary">cadR</name>
    <name evidence="4" type="ORF">Q8A64_18720</name>
</gene>
<accession>A0ABU1BU56</accession>
<dbReference type="InterPro" id="IPR011791">
    <property type="entry name" value="CadR-PbrR"/>
</dbReference>
<dbReference type="RefSeq" id="WP_338438499.1">
    <property type="nucleotide sequence ID" value="NZ_JAUYVH010000027.1"/>
</dbReference>
<dbReference type="Pfam" id="PF13411">
    <property type="entry name" value="MerR_1"/>
    <property type="match status" value="1"/>
</dbReference>
<dbReference type="InterPro" id="IPR047057">
    <property type="entry name" value="MerR_fam"/>
</dbReference>
<evidence type="ECO:0000256" key="2">
    <source>
        <dbReference type="SAM" id="Coils"/>
    </source>
</evidence>
<dbReference type="InterPro" id="IPR000551">
    <property type="entry name" value="MerR-type_HTH_dom"/>
</dbReference>
<dbReference type="PANTHER" id="PTHR30204:SF92">
    <property type="entry name" value="HTH-TYPE TRANSCRIPTIONAL REGULATOR ZNTR"/>
    <property type="match status" value="1"/>
</dbReference>
<dbReference type="PRINTS" id="PR00040">
    <property type="entry name" value="HTHMERR"/>
</dbReference>
<dbReference type="CDD" id="cd04784">
    <property type="entry name" value="HTH_CadR-PbrR"/>
    <property type="match status" value="1"/>
</dbReference>
<keyword evidence="5" id="KW-1185">Reference proteome</keyword>
<dbReference type="Gene3D" id="1.10.1660.10">
    <property type="match status" value="1"/>
</dbReference>
<dbReference type="PROSITE" id="PS50937">
    <property type="entry name" value="HTH_MERR_2"/>
    <property type="match status" value="1"/>
</dbReference>
<comment type="caution">
    <text evidence="4">The sequence shown here is derived from an EMBL/GenBank/DDBJ whole genome shotgun (WGS) entry which is preliminary data.</text>
</comment>
<keyword evidence="2" id="KW-0175">Coiled coil</keyword>